<dbReference type="InterPro" id="IPR011990">
    <property type="entry name" value="TPR-like_helical_dom_sf"/>
</dbReference>
<evidence type="ECO:0000313" key="1">
    <source>
        <dbReference type="EMBL" id="PKY05167.1"/>
    </source>
</evidence>
<sequence>MSIPSNSTGPSSQGDLKHSLEALAKFNTTSAHEDINTAIEHAKASVEDPSRQGGDKAGALCVLASCYQQRYQASNGGFNDLDEAVNAIKAAVNITIRQPHVAGAQVYFINLERILCFRYRERKGKMPIEDSIEIVAPMLDLIQTGSPGHAFLLKILSALHSAGYEHTKDSKYLDEAIGVAQRAVSDAPVEHPLGRALRTELAQSLDKRFEKTQLISDLDSFIGIFESLLAVSDSDGEKFEPAHELAAAFERRYKLTSSPEDIAKAVEYGTSAVEFAPTTPLKGHPISARDIAYHNLRIHAKAYFSKTGNVPQPKNGVLERGHIVQMLVKKNAKDKAQQLLGVARAFQRLYETTNAIPDIEEALRLTMAAMQETDDSHAEWEAMQDSFRVQFRLWSEHTGKMSDFDTVVMAFERNGGTYIPPGLVGDLELKVPYMIYGGELPVE</sequence>
<name>A0A2I1D5L3_ASPC2</name>
<accession>A0A2I1D5L3</accession>
<dbReference type="Gene3D" id="1.25.40.10">
    <property type="entry name" value="Tetratricopeptide repeat domain"/>
    <property type="match status" value="1"/>
</dbReference>
<dbReference type="GeneID" id="36543458"/>
<proteinExistence type="predicted"/>
<dbReference type="OrthoDB" id="9991317at2759"/>
<evidence type="ECO:0000313" key="2">
    <source>
        <dbReference type="Proteomes" id="UP000234254"/>
    </source>
</evidence>
<comment type="caution">
    <text evidence="1">The sequence shown here is derived from an EMBL/GenBank/DDBJ whole genome shotgun (WGS) entry which is preliminary data.</text>
</comment>
<protein>
    <submittedName>
        <fullName evidence="1">Uncharacterized protein</fullName>
    </submittedName>
</protein>
<keyword evidence="2" id="KW-1185">Reference proteome</keyword>
<organism evidence="1 2">
    <name type="scientific">Aspergillus campestris (strain IBT 28561)</name>
    <dbReference type="NCBI Taxonomy" id="1392248"/>
    <lineage>
        <taxon>Eukaryota</taxon>
        <taxon>Fungi</taxon>
        <taxon>Dikarya</taxon>
        <taxon>Ascomycota</taxon>
        <taxon>Pezizomycotina</taxon>
        <taxon>Eurotiomycetes</taxon>
        <taxon>Eurotiomycetidae</taxon>
        <taxon>Eurotiales</taxon>
        <taxon>Aspergillaceae</taxon>
        <taxon>Aspergillus</taxon>
        <taxon>Aspergillus subgen. Circumdati</taxon>
    </lineage>
</organism>
<reference evidence="1" key="1">
    <citation type="submission" date="2016-12" db="EMBL/GenBank/DDBJ databases">
        <title>The genomes of Aspergillus section Nigri reveals drivers in fungal speciation.</title>
        <authorList>
            <consortium name="DOE Joint Genome Institute"/>
            <person name="Vesth T.C."/>
            <person name="Nybo J."/>
            <person name="Theobald S."/>
            <person name="Brandl J."/>
            <person name="Frisvad J.C."/>
            <person name="Nielsen K.F."/>
            <person name="Lyhne E.K."/>
            <person name="Kogle M.E."/>
            <person name="Kuo A."/>
            <person name="Riley R."/>
            <person name="Clum A."/>
            <person name="Nolan M."/>
            <person name="Lipzen A."/>
            <person name="Salamov A."/>
            <person name="Henrissat B."/>
            <person name="Wiebenga A."/>
            <person name="De vries R.P."/>
            <person name="Grigoriev I.V."/>
            <person name="Mortensen U.H."/>
            <person name="Andersen M.R."/>
            <person name="Baker S.E."/>
        </authorList>
    </citation>
    <scope>NUCLEOTIDE SEQUENCE</scope>
    <source>
        <strain evidence="1">IBT 28561</strain>
    </source>
</reference>
<dbReference type="VEuPathDB" id="FungiDB:P168DRAFT_281501"/>
<dbReference type="Proteomes" id="UP000234254">
    <property type="component" value="Unassembled WGS sequence"/>
</dbReference>
<gene>
    <name evidence="1" type="ORF">P168DRAFT_281501</name>
</gene>
<dbReference type="RefSeq" id="XP_024693761.1">
    <property type="nucleotide sequence ID" value="XM_024835934.1"/>
</dbReference>
<dbReference type="AlphaFoldDB" id="A0A2I1D5L3"/>
<dbReference type="EMBL" id="MSFM01000005">
    <property type="protein sequence ID" value="PKY05167.1"/>
    <property type="molecule type" value="Genomic_DNA"/>
</dbReference>